<evidence type="ECO:0000256" key="3">
    <source>
        <dbReference type="ARBA" id="ARBA00022692"/>
    </source>
</evidence>
<dbReference type="GO" id="GO:0005759">
    <property type="term" value="C:mitochondrial matrix"/>
    <property type="evidence" value="ECO:0007669"/>
    <property type="project" value="UniProtKB-ARBA"/>
</dbReference>
<keyword evidence="7" id="KW-1185">Reference proteome</keyword>
<dbReference type="FunFam" id="2.60.370.10:FF:000001">
    <property type="entry name" value="COX11 cytochrome c oxidase assembly homolog"/>
    <property type="match status" value="1"/>
</dbReference>
<evidence type="ECO:0000313" key="7">
    <source>
        <dbReference type="Proteomes" id="UP000292702"/>
    </source>
</evidence>
<evidence type="ECO:0000256" key="2">
    <source>
        <dbReference type="ARBA" id="ARBA00004243"/>
    </source>
</evidence>
<dbReference type="EMBL" id="RWJN01000043">
    <property type="protein sequence ID" value="TCD69357.1"/>
    <property type="molecule type" value="Genomic_DNA"/>
</dbReference>
<organism evidence="6 7">
    <name type="scientific">Steccherinum ochraceum</name>
    <dbReference type="NCBI Taxonomy" id="92696"/>
    <lineage>
        <taxon>Eukaryota</taxon>
        <taxon>Fungi</taxon>
        <taxon>Dikarya</taxon>
        <taxon>Basidiomycota</taxon>
        <taxon>Agaricomycotina</taxon>
        <taxon>Agaricomycetes</taxon>
        <taxon>Polyporales</taxon>
        <taxon>Steccherinaceae</taxon>
        <taxon>Steccherinum</taxon>
    </lineage>
</organism>
<dbReference type="Proteomes" id="UP000292702">
    <property type="component" value="Unassembled WGS sequence"/>
</dbReference>
<dbReference type="Gene3D" id="2.60.370.10">
    <property type="entry name" value="Ctag/Cox11"/>
    <property type="match status" value="1"/>
</dbReference>
<dbReference type="InterPro" id="IPR023471">
    <property type="entry name" value="CtaG/Cox11_dom_sf"/>
</dbReference>
<dbReference type="SUPFAM" id="SSF110111">
    <property type="entry name" value="Ctag/Cox11"/>
    <property type="match status" value="1"/>
</dbReference>
<evidence type="ECO:0000256" key="5">
    <source>
        <dbReference type="ARBA" id="ARBA00023136"/>
    </source>
</evidence>
<evidence type="ECO:0000256" key="1">
    <source>
        <dbReference type="ARBA" id="ARBA00004007"/>
    </source>
</evidence>
<dbReference type="STRING" id="92696.A0A4V2MXA6"/>
<protein>
    <submittedName>
        <fullName evidence="6">Cytochrome c oxidase assembly protein cox11, mitochondrial</fullName>
    </submittedName>
</protein>
<dbReference type="GO" id="GO:0005743">
    <property type="term" value="C:mitochondrial inner membrane"/>
    <property type="evidence" value="ECO:0007669"/>
    <property type="project" value="UniProtKB-SubCell"/>
</dbReference>
<proteinExistence type="inferred from homology"/>
<gene>
    <name evidence="6" type="primary">COX11</name>
    <name evidence="6" type="ORF">EIP91_007913</name>
</gene>
<keyword evidence="4" id="KW-1133">Transmembrane helix</keyword>
<dbReference type="NCBIfam" id="NF003465">
    <property type="entry name" value="PRK05089.1"/>
    <property type="match status" value="1"/>
</dbReference>
<dbReference type="PIRSF" id="PIRSF005413">
    <property type="entry name" value="COX11"/>
    <property type="match status" value="1"/>
</dbReference>
<dbReference type="AlphaFoldDB" id="A0A4V2MXA6"/>
<evidence type="ECO:0000313" key="6">
    <source>
        <dbReference type="EMBL" id="TCD69357.1"/>
    </source>
</evidence>
<keyword evidence="5" id="KW-0472">Membrane</keyword>
<reference evidence="6 7" key="1">
    <citation type="submission" date="2018-11" db="EMBL/GenBank/DDBJ databases">
        <title>Genome assembly of Steccherinum ochraceum LE-BIN_3174, the white-rot fungus of the Steccherinaceae family (The Residual Polyporoid clade, Polyporales, Basidiomycota).</title>
        <authorList>
            <person name="Fedorova T.V."/>
            <person name="Glazunova O.A."/>
            <person name="Landesman E.O."/>
            <person name="Moiseenko K.V."/>
            <person name="Psurtseva N.V."/>
            <person name="Savinova O.S."/>
            <person name="Shakhova N.V."/>
            <person name="Tyazhelova T.V."/>
            <person name="Vasina D.V."/>
        </authorList>
    </citation>
    <scope>NUCLEOTIDE SEQUENCE [LARGE SCALE GENOMIC DNA]</scope>
    <source>
        <strain evidence="6 7">LE-BIN_3174</strain>
    </source>
</reference>
<keyword evidence="3" id="KW-0812">Transmembrane</keyword>
<accession>A0A4V2MXA6</accession>
<comment type="function">
    <text evidence="1">Exerts its effect at some terminal stage of cytochrome c oxidase synthesis, probably by being involved in the insertion of the copper B into subunit I.</text>
</comment>
<evidence type="ECO:0000256" key="4">
    <source>
        <dbReference type="ARBA" id="ARBA00022989"/>
    </source>
</evidence>
<sequence>MYSAAVIAVAGGLSYAAVPLYRMFCAATGFAGTPKVGMGKYEASRLVPVEDAKRIKVHFNSDTSDQLPWTFTAQQRTITVLPGESSLAFYKAKNNSKDDIIGIATYNVTPDRIAPYFAKVECFCFEEQKLLAGEEVDMPILFFIDRDVLDDPQVENLEDIVLSYTFFRARRNAQGHLEPDAPDDIVQASQGFAEYEMAPRVEDRQKVEDSKKSS</sequence>
<dbReference type="InterPro" id="IPR007533">
    <property type="entry name" value="Cyt_c_oxidase_assmbl_CtaG"/>
</dbReference>
<dbReference type="PANTHER" id="PTHR21320">
    <property type="entry name" value="CYTOCHROME C OXIDASE ASSEMBLY PROTEIN COX11-RELATED"/>
    <property type="match status" value="1"/>
</dbReference>
<comment type="subcellular location">
    <subcellularLocation>
        <location evidence="2">Mitochondrion inner membrane</location>
        <topology evidence="2">Single-pass membrane protein</topology>
        <orientation evidence="2">Intermembrane side</orientation>
    </subcellularLocation>
</comment>
<dbReference type="GO" id="GO:0005507">
    <property type="term" value="F:copper ion binding"/>
    <property type="evidence" value="ECO:0007669"/>
    <property type="project" value="InterPro"/>
</dbReference>
<dbReference type="Pfam" id="PF04442">
    <property type="entry name" value="CtaG_Cox11"/>
    <property type="match status" value="1"/>
</dbReference>
<dbReference type="OrthoDB" id="1704689at2759"/>
<dbReference type="HAMAP" id="MF_00155">
    <property type="entry name" value="CtaG"/>
    <property type="match status" value="1"/>
</dbReference>
<dbReference type="PANTHER" id="PTHR21320:SF3">
    <property type="entry name" value="CYTOCHROME C OXIDASE ASSEMBLY PROTEIN COX11, MITOCHONDRIAL-RELATED"/>
    <property type="match status" value="1"/>
</dbReference>
<comment type="caution">
    <text evidence="6">The sequence shown here is derived from an EMBL/GenBank/DDBJ whole genome shotgun (WGS) entry which is preliminary data.</text>
</comment>
<name>A0A4V2MXA6_9APHY</name>